<protein>
    <submittedName>
        <fullName evidence="1">Uncharacterized protein</fullName>
    </submittedName>
</protein>
<proteinExistence type="predicted"/>
<dbReference type="EMBL" id="LFRF01000003">
    <property type="protein sequence ID" value="KND93708.1"/>
    <property type="molecule type" value="Genomic_DNA"/>
</dbReference>
<reference evidence="1 2" key="1">
    <citation type="journal article" date="2015" name="BMC Genomics">
        <title>The genome of the truffle-parasite Tolypocladium ophioglossoides and the evolution of antifungal peptaibiotics.</title>
        <authorList>
            <person name="Quandt C.A."/>
            <person name="Bushley K.E."/>
            <person name="Spatafora J.W."/>
        </authorList>
    </citation>
    <scope>NUCLEOTIDE SEQUENCE [LARGE SCALE GENOMIC DNA]</scope>
    <source>
        <strain evidence="1 2">CBS 100239</strain>
    </source>
</reference>
<name>A0A0L0NI39_TOLOC</name>
<dbReference type="Proteomes" id="UP000036947">
    <property type="component" value="Unassembled WGS sequence"/>
</dbReference>
<gene>
    <name evidence="1" type="ORF">TOPH_01397</name>
</gene>
<keyword evidence="2" id="KW-1185">Reference proteome</keyword>
<accession>A0A0L0NI39</accession>
<evidence type="ECO:0000313" key="2">
    <source>
        <dbReference type="Proteomes" id="UP000036947"/>
    </source>
</evidence>
<organism evidence="1 2">
    <name type="scientific">Tolypocladium ophioglossoides (strain CBS 100239)</name>
    <name type="common">Snaketongue truffleclub</name>
    <name type="synonym">Elaphocordyceps ophioglossoides</name>
    <dbReference type="NCBI Taxonomy" id="1163406"/>
    <lineage>
        <taxon>Eukaryota</taxon>
        <taxon>Fungi</taxon>
        <taxon>Dikarya</taxon>
        <taxon>Ascomycota</taxon>
        <taxon>Pezizomycotina</taxon>
        <taxon>Sordariomycetes</taxon>
        <taxon>Hypocreomycetidae</taxon>
        <taxon>Hypocreales</taxon>
        <taxon>Ophiocordycipitaceae</taxon>
        <taxon>Tolypocladium</taxon>
    </lineage>
</organism>
<sequence length="129" mass="14288">MSYDLCASTEIVVDPPLYERLGRSLGIYYCSCIYLPAAMLRSLDPRYGSSILLWGAVDVSIVKCLVYQCCSYLLLVVELSNVKPPDHWQNANIAGISIMQVPKPGLESDRLYGVVAAACWAATRRHDKS</sequence>
<dbReference type="AlphaFoldDB" id="A0A0L0NI39"/>
<evidence type="ECO:0000313" key="1">
    <source>
        <dbReference type="EMBL" id="KND93708.1"/>
    </source>
</evidence>
<comment type="caution">
    <text evidence="1">The sequence shown here is derived from an EMBL/GenBank/DDBJ whole genome shotgun (WGS) entry which is preliminary data.</text>
</comment>